<dbReference type="InterPro" id="IPR035985">
    <property type="entry name" value="Ubiquitin-activating_enz"/>
</dbReference>
<dbReference type="EMBL" id="JABWAB010000001">
    <property type="protein sequence ID" value="KAF6058524.1"/>
    <property type="molecule type" value="Genomic_DNA"/>
</dbReference>
<dbReference type="OrthoDB" id="1708823at2759"/>
<dbReference type="SUPFAM" id="SSF69572">
    <property type="entry name" value="Activating enzymes of the ubiquitin-like proteins"/>
    <property type="match status" value="1"/>
</dbReference>
<dbReference type="InterPro" id="IPR000594">
    <property type="entry name" value="ThiF_NAD_FAD-bd"/>
</dbReference>
<protein>
    <recommendedName>
        <fullName evidence="8">Ubiquitin-like 1-activating enzyme E1A</fullName>
    </recommendedName>
</protein>
<comment type="subcellular location">
    <subcellularLocation>
        <location evidence="2">Cytoplasm</location>
    </subcellularLocation>
    <subcellularLocation>
        <location evidence="1">Nucleus</location>
    </subcellularLocation>
</comment>
<dbReference type="Pfam" id="PF00899">
    <property type="entry name" value="ThiF"/>
    <property type="match status" value="1"/>
</dbReference>
<evidence type="ECO:0000256" key="5">
    <source>
        <dbReference type="ARBA" id="ARBA00022490"/>
    </source>
</evidence>
<organism evidence="10 11">
    <name type="scientific">Candida parapsilosis</name>
    <name type="common">Yeast</name>
    <dbReference type="NCBI Taxonomy" id="5480"/>
    <lineage>
        <taxon>Eukaryota</taxon>
        <taxon>Fungi</taxon>
        <taxon>Dikarya</taxon>
        <taxon>Ascomycota</taxon>
        <taxon>Saccharomycotina</taxon>
        <taxon>Pichiomycetes</taxon>
        <taxon>Debaryomycetaceae</taxon>
        <taxon>Candida/Lodderomyces clade</taxon>
        <taxon>Candida</taxon>
    </lineage>
</organism>
<evidence type="ECO:0000256" key="1">
    <source>
        <dbReference type="ARBA" id="ARBA00004123"/>
    </source>
</evidence>
<sequence length="346" mass="38835">MTTEEELTADEIALYDRQIRLWGMATQLRLRSTKILVINLGAVGTECVKNLVLGGLNSIEILDSSVVKEEDFTAQFFLPNDASIVGQLKLPLIVDNIKELNTKVDLSIKTSPLDEAFAEPSYFKKFDLIIATELSKTQIINLNEISRRLNIPLYVGGMHGLFGYILVDLIEHTSYNEYNQSSVPRKVNVELSRNKTMIAVKPDPLKKVDIVTIRDVYSPLKTIFTSKEVARYSSPREIRKATLLPIIIALFDIPRPQNPSDVIDVLLLRSKVEETYKTLNLPAVSFSEDYIQKLSRQAYAEFSPSAAVLGGTLAQEVIRFLSKNYSPMNNVVLLDATNATMPIYSM</sequence>
<dbReference type="GO" id="GO:0016925">
    <property type="term" value="P:protein sumoylation"/>
    <property type="evidence" value="ECO:0007669"/>
    <property type="project" value="EnsemblFungi"/>
</dbReference>
<dbReference type="PANTHER" id="PTHR10953">
    <property type="entry name" value="UBIQUITIN-ACTIVATING ENZYME E1"/>
    <property type="match status" value="1"/>
</dbReference>
<dbReference type="InterPro" id="IPR045886">
    <property type="entry name" value="ThiF/MoeB/HesA"/>
</dbReference>
<comment type="caution">
    <text evidence="10">The sequence shown here is derived from an EMBL/GenBank/DDBJ whole genome shotgun (WGS) entry which is preliminary data.</text>
</comment>
<dbReference type="PANTHER" id="PTHR10953:SF162">
    <property type="entry name" value="SUMO-ACTIVATING ENZYME SUBUNIT 1"/>
    <property type="match status" value="1"/>
</dbReference>
<dbReference type="Gene3D" id="3.40.50.720">
    <property type="entry name" value="NAD(P)-binding Rossmann-like Domain"/>
    <property type="match status" value="1"/>
</dbReference>
<evidence type="ECO:0000256" key="3">
    <source>
        <dbReference type="ARBA" id="ARBA00004718"/>
    </source>
</evidence>
<evidence type="ECO:0000313" key="10">
    <source>
        <dbReference type="EMBL" id="KAF6058524.1"/>
    </source>
</evidence>
<dbReference type="AlphaFoldDB" id="A0A8X7NRY1"/>
<proteinExistence type="inferred from homology"/>
<dbReference type="GO" id="GO:0005829">
    <property type="term" value="C:cytosol"/>
    <property type="evidence" value="ECO:0007669"/>
    <property type="project" value="EnsemblFungi"/>
</dbReference>
<evidence type="ECO:0000256" key="2">
    <source>
        <dbReference type="ARBA" id="ARBA00004496"/>
    </source>
</evidence>
<evidence type="ECO:0000256" key="7">
    <source>
        <dbReference type="ARBA" id="ARBA00023242"/>
    </source>
</evidence>
<name>A0A8X7NRY1_CANPA</name>
<comment type="similarity">
    <text evidence="4">Belongs to the ubiquitin-activating E1 family.</text>
</comment>
<comment type="pathway">
    <text evidence="3">Protein modification; protein sumoylation.</text>
</comment>
<gene>
    <name evidence="10" type="ORF">FOB60_000106</name>
</gene>
<dbReference type="GO" id="GO:0019948">
    <property type="term" value="F:SUMO activating enzyme activity"/>
    <property type="evidence" value="ECO:0007669"/>
    <property type="project" value="EnsemblFungi"/>
</dbReference>
<keyword evidence="5" id="KW-0963">Cytoplasm</keyword>
<dbReference type="GO" id="GO:0031510">
    <property type="term" value="C:SUMO activating enzyme complex"/>
    <property type="evidence" value="ECO:0007669"/>
    <property type="project" value="EnsemblFungi"/>
</dbReference>
<keyword evidence="7" id="KW-0539">Nucleus</keyword>
<evidence type="ECO:0000256" key="4">
    <source>
        <dbReference type="ARBA" id="ARBA00005673"/>
    </source>
</evidence>
<dbReference type="InterPro" id="IPR000011">
    <property type="entry name" value="UBQ/SUMO-activ_enz_E1-like"/>
</dbReference>
<accession>A0A8X7NRY1</accession>
<keyword evidence="6" id="KW-0833">Ubl conjugation pathway</keyword>
<evidence type="ECO:0000313" key="11">
    <source>
        <dbReference type="Proteomes" id="UP000590412"/>
    </source>
</evidence>
<dbReference type="Proteomes" id="UP000590412">
    <property type="component" value="Unassembled WGS sequence"/>
</dbReference>
<evidence type="ECO:0000259" key="9">
    <source>
        <dbReference type="Pfam" id="PF00899"/>
    </source>
</evidence>
<evidence type="ECO:0000256" key="6">
    <source>
        <dbReference type="ARBA" id="ARBA00022786"/>
    </source>
</evidence>
<reference evidence="10" key="1">
    <citation type="submission" date="2020-03" db="EMBL/GenBank/DDBJ databases">
        <title>FDA dAtabase for Regulatory Grade micrObial Sequences (FDA-ARGOS): Supporting development and validation of Infectious Disease Dx tests.</title>
        <authorList>
            <person name="Campos J."/>
            <person name="Goldberg B."/>
            <person name="Tallon L."/>
            <person name="Sadzewicz L."/>
            <person name="Vavikolanu K."/>
            <person name="Mehta A."/>
            <person name="Aluvathingal J."/>
            <person name="Nadendla S."/>
            <person name="Nandy P."/>
            <person name="Geyer C."/>
            <person name="Yan Y."/>
            <person name="Sichtig H."/>
        </authorList>
    </citation>
    <scope>NUCLEOTIDE SEQUENCE [LARGE SCALE GENOMIC DNA]</scope>
    <source>
        <strain evidence="10">FDAARGOS_652</strain>
    </source>
</reference>
<dbReference type="PRINTS" id="PR01849">
    <property type="entry name" value="UBIQUITINACT"/>
</dbReference>
<feature type="domain" description="THIF-type NAD/FAD binding fold" evidence="9">
    <location>
        <begin position="15"/>
        <end position="340"/>
    </location>
</feature>
<evidence type="ECO:0000256" key="8">
    <source>
        <dbReference type="ARBA" id="ARBA00044354"/>
    </source>
</evidence>